<feature type="compositionally biased region" description="Basic and acidic residues" evidence="1">
    <location>
        <begin position="153"/>
        <end position="168"/>
    </location>
</feature>
<evidence type="ECO:0000256" key="1">
    <source>
        <dbReference type="SAM" id="MobiDB-lite"/>
    </source>
</evidence>
<organism evidence="2 3">
    <name type="scientific">Polarella glacialis</name>
    <name type="common">Dinoflagellate</name>
    <dbReference type="NCBI Taxonomy" id="89957"/>
    <lineage>
        <taxon>Eukaryota</taxon>
        <taxon>Sar</taxon>
        <taxon>Alveolata</taxon>
        <taxon>Dinophyceae</taxon>
        <taxon>Suessiales</taxon>
        <taxon>Suessiaceae</taxon>
        <taxon>Polarella</taxon>
    </lineage>
</organism>
<reference evidence="2" key="1">
    <citation type="submission" date="2021-02" db="EMBL/GenBank/DDBJ databases">
        <authorList>
            <person name="Dougan E. K."/>
            <person name="Rhodes N."/>
            <person name="Thang M."/>
            <person name="Chan C."/>
        </authorList>
    </citation>
    <scope>NUCLEOTIDE SEQUENCE</scope>
</reference>
<feature type="region of interest" description="Disordered" evidence="1">
    <location>
        <begin position="696"/>
        <end position="721"/>
    </location>
</feature>
<gene>
    <name evidence="2" type="ORF">PGLA2088_LOCUS20577</name>
</gene>
<evidence type="ECO:0000313" key="3">
    <source>
        <dbReference type="Proteomes" id="UP000626109"/>
    </source>
</evidence>
<evidence type="ECO:0000313" key="2">
    <source>
        <dbReference type="EMBL" id="CAE8678024.1"/>
    </source>
</evidence>
<dbReference type="AlphaFoldDB" id="A0A813JLB3"/>
<protein>
    <submittedName>
        <fullName evidence="2">Uncharacterized protein</fullName>
    </submittedName>
</protein>
<feature type="compositionally biased region" description="Low complexity" evidence="1">
    <location>
        <begin position="705"/>
        <end position="721"/>
    </location>
</feature>
<sequence>VRINQIAWASKAAKALKLSKRVKSSKIGSRASGLAARQALGRGRGRGSAHAALKEEGDKLFEDPELSEADDAATRLHRSLPVGLPVHFKFPIPTRWSPGELAMAPPLICFRQKLLEQYPEQRLFGQVPGDDLKPSSPVQEAVAEADAAEAGDAEEKIDSDEKAGEGKTQEGGASSSSSLPPEKSGLSDIIGRKDHLGELIRSMENRLARQGLLAAPATILGKRRKEDVMFYDADASWIDDSDLKQINLEDERRRRARTTPSTKTVEEKEAAEAASLDFFSPAKAKEESGPAASEGGLLRRRKPVDSGAGPAASDSGMAGKPLAPAPGLADLGLTLHFSGKVTEKPAPVVDVNRFMLTGMEFSGTSEEESDDEDDKILGQKRWIRDGRHWRAHLASLREDLVQVAAGPAPAQNGPSRGPSTEEESLEQIGAVLTDFCNSVEAAALGPRFEEDVHLEADLEAAVQALWRRLPPLLRLPAQPGNNQRPSEAQVADLMMEQGAGSRRRRWKLHALEPHVVSDLPPTGLDAGSAAAPAAPSVDVDVLPWTEAEEVAWFYYLWRLLVSVAPQLRRETFTRSWLLAAKGPQKEAAFEAERELGRQVRAAMASADLKVRADTAVRRWKSGNSPADPEEGGSVSKKSPIQSGLQVKHWCLKALWPLVPALSGLRRVWHRKQLWQASILCQALFSKPRRGERAIRGSIPRGAAQGPPRSAGALGPGGSSAEEQGQGQAALCCCNSLPTKKVELVRDVLLPGLFQASLLRVLLGFSCSMVQSTVQIMRRFARSNGHTRVGYQYQKKRKQFLTNLVVGGWVSCRYEADGSCEGDISKFGSRMLHLEWAASLEVEAEASIFKIGKAKVGGSCAPYSRSSAVVAKPRSRFQVNIQSKITVVSLREVRQHYPVSKASLPGAARSSMAEKPLPVKLEQVAVEEDDVLELQAAVKPKAAPKMKPPVPAALPTSSKSKKPTAKYLA</sequence>
<feature type="region of interest" description="Disordered" evidence="1">
    <location>
        <begin position="125"/>
        <end position="189"/>
    </location>
</feature>
<feature type="region of interest" description="Disordered" evidence="1">
    <location>
        <begin position="29"/>
        <end position="64"/>
    </location>
</feature>
<feature type="region of interest" description="Disordered" evidence="1">
    <location>
        <begin position="251"/>
        <end position="323"/>
    </location>
</feature>
<feature type="region of interest" description="Disordered" evidence="1">
    <location>
        <begin position="938"/>
        <end position="968"/>
    </location>
</feature>
<feature type="compositionally biased region" description="Low complexity" evidence="1">
    <location>
        <begin position="29"/>
        <end position="41"/>
    </location>
</feature>
<feature type="non-terminal residue" evidence="2">
    <location>
        <position position="968"/>
    </location>
</feature>
<feature type="compositionally biased region" description="Basic residues" evidence="1">
    <location>
        <begin position="958"/>
        <end position="968"/>
    </location>
</feature>
<feature type="compositionally biased region" description="Low complexity" evidence="1">
    <location>
        <begin position="170"/>
        <end position="187"/>
    </location>
</feature>
<feature type="compositionally biased region" description="Basic and acidic residues" evidence="1">
    <location>
        <begin position="52"/>
        <end position="62"/>
    </location>
</feature>
<feature type="region of interest" description="Disordered" evidence="1">
    <location>
        <begin position="617"/>
        <end position="638"/>
    </location>
</feature>
<accession>A0A813JLB3</accession>
<proteinExistence type="predicted"/>
<dbReference type="EMBL" id="CAJNNW010025650">
    <property type="protein sequence ID" value="CAE8678024.1"/>
    <property type="molecule type" value="Genomic_DNA"/>
</dbReference>
<comment type="caution">
    <text evidence="2">The sequence shown here is derived from an EMBL/GenBank/DDBJ whole genome shotgun (WGS) entry which is preliminary data.</text>
</comment>
<name>A0A813JLB3_POLGL</name>
<dbReference type="Proteomes" id="UP000626109">
    <property type="component" value="Unassembled WGS sequence"/>
</dbReference>